<dbReference type="GO" id="GO:0140098">
    <property type="term" value="F:catalytic activity, acting on RNA"/>
    <property type="evidence" value="ECO:0007669"/>
    <property type="project" value="UniProtKB-ARBA"/>
</dbReference>
<comment type="caution">
    <text evidence="5">The sequence shown here is derived from an EMBL/GenBank/DDBJ whole genome shotgun (WGS) entry which is preliminary data.</text>
</comment>
<protein>
    <recommendedName>
        <fullName evidence="3">Pseudouridine synthase</fullName>
        <ecNumber evidence="3">5.4.99.-</ecNumber>
    </recommendedName>
</protein>
<proteinExistence type="inferred from homology"/>
<dbReference type="AlphaFoldDB" id="A0A840V2R8"/>
<reference evidence="5 6" key="1">
    <citation type="submission" date="2020-08" db="EMBL/GenBank/DDBJ databases">
        <title>Genomic Encyclopedia of Type Strains, Phase IV (KMG-IV): sequencing the most valuable type-strain genomes for metagenomic binning, comparative biology and taxonomic classification.</title>
        <authorList>
            <person name="Goeker M."/>
        </authorList>
    </citation>
    <scope>NUCLEOTIDE SEQUENCE [LARGE SCALE GENOMIC DNA]</scope>
    <source>
        <strain evidence="5 6">YC6886</strain>
    </source>
</reference>
<dbReference type="InterPro" id="IPR018496">
    <property type="entry name" value="PsdUridine_synth_RsuA/RluB_CS"/>
</dbReference>
<dbReference type="InterPro" id="IPR020103">
    <property type="entry name" value="PsdUridine_synth_cat_dom_sf"/>
</dbReference>
<evidence type="ECO:0000256" key="1">
    <source>
        <dbReference type="ARBA" id="ARBA00008348"/>
    </source>
</evidence>
<dbReference type="GO" id="GO:0006364">
    <property type="term" value="P:rRNA processing"/>
    <property type="evidence" value="ECO:0007669"/>
    <property type="project" value="UniProtKB-ARBA"/>
</dbReference>
<dbReference type="SUPFAM" id="SSF55120">
    <property type="entry name" value="Pseudouridine synthase"/>
    <property type="match status" value="1"/>
</dbReference>
<dbReference type="EMBL" id="JACHFD010000011">
    <property type="protein sequence ID" value="MBB5352282.1"/>
    <property type="molecule type" value="Genomic_DNA"/>
</dbReference>
<evidence type="ECO:0000313" key="5">
    <source>
        <dbReference type="EMBL" id="MBB5352282.1"/>
    </source>
</evidence>
<evidence type="ECO:0000313" key="6">
    <source>
        <dbReference type="Proteomes" id="UP000557717"/>
    </source>
</evidence>
<dbReference type="PROSITE" id="PS01149">
    <property type="entry name" value="PSI_RSU"/>
    <property type="match status" value="1"/>
</dbReference>
<dbReference type="RefSeq" id="WP_184019178.1">
    <property type="nucleotide sequence ID" value="NZ_JACHFD010000011.1"/>
</dbReference>
<sequence length="190" mass="21539">MLLAFHKPFDVLSQFTPENPGQRTLAEFGFPRGVWPIGRLDRDSEGLLILSDEKPLVDRLLHPRSKQPKTYFAQVEGIPEPLALQRLTDGSLTIQGHRCAPAKAHLLDPQPDIAARVPPIRVRREIPDCWISLTLIEGKNRQVRRMTAAVGHPTLRLIRMAIGSLHLHNLPQGQWREITGDDRSRLLRGR</sequence>
<dbReference type="NCBIfam" id="TIGR00093">
    <property type="entry name" value="pseudouridine synthase"/>
    <property type="match status" value="1"/>
</dbReference>
<dbReference type="GO" id="GO:0009982">
    <property type="term" value="F:pseudouridine synthase activity"/>
    <property type="evidence" value="ECO:0007669"/>
    <property type="project" value="InterPro"/>
</dbReference>
<dbReference type="InterPro" id="IPR020094">
    <property type="entry name" value="TruA/RsuA/RluB/E/F_N"/>
</dbReference>
<dbReference type="InterPro" id="IPR050343">
    <property type="entry name" value="RsuA_PseudoU_synthase"/>
</dbReference>
<dbReference type="Pfam" id="PF00849">
    <property type="entry name" value="PseudoU_synth_2"/>
    <property type="match status" value="1"/>
</dbReference>
<comment type="similarity">
    <text evidence="1 3">Belongs to the pseudouridine synthase RsuA family.</text>
</comment>
<evidence type="ECO:0000256" key="2">
    <source>
        <dbReference type="ARBA" id="ARBA00023235"/>
    </source>
</evidence>
<dbReference type="InterPro" id="IPR006145">
    <property type="entry name" value="PsdUridine_synth_RsuA/RluA"/>
</dbReference>
<evidence type="ECO:0000259" key="4">
    <source>
        <dbReference type="Pfam" id="PF00849"/>
    </source>
</evidence>
<dbReference type="Proteomes" id="UP000557717">
    <property type="component" value="Unassembled WGS sequence"/>
</dbReference>
<dbReference type="GO" id="GO:0003723">
    <property type="term" value="F:RNA binding"/>
    <property type="evidence" value="ECO:0007669"/>
    <property type="project" value="InterPro"/>
</dbReference>
<keyword evidence="2 3" id="KW-0413">Isomerase</keyword>
<dbReference type="PANTHER" id="PTHR47683:SF2">
    <property type="entry name" value="RNA-BINDING S4 DOMAIN-CONTAINING PROTEIN"/>
    <property type="match status" value="1"/>
</dbReference>
<gene>
    <name evidence="5" type="ORF">HNR46_002525</name>
</gene>
<organism evidence="5 6">
    <name type="scientific">Haloferula luteola</name>
    <dbReference type="NCBI Taxonomy" id="595692"/>
    <lineage>
        <taxon>Bacteria</taxon>
        <taxon>Pseudomonadati</taxon>
        <taxon>Verrucomicrobiota</taxon>
        <taxon>Verrucomicrobiia</taxon>
        <taxon>Verrucomicrobiales</taxon>
        <taxon>Verrucomicrobiaceae</taxon>
        <taxon>Haloferula</taxon>
    </lineage>
</organism>
<dbReference type="Gene3D" id="3.30.70.1560">
    <property type="entry name" value="Alpha-L RNA-binding motif"/>
    <property type="match status" value="1"/>
</dbReference>
<feature type="domain" description="Pseudouridine synthase RsuA/RluA-like" evidence="4">
    <location>
        <begin position="3"/>
        <end position="149"/>
    </location>
</feature>
<dbReference type="Gene3D" id="3.30.70.580">
    <property type="entry name" value="Pseudouridine synthase I, catalytic domain, N-terminal subdomain"/>
    <property type="match status" value="1"/>
</dbReference>
<dbReference type="GO" id="GO:0001522">
    <property type="term" value="P:pseudouridine synthesis"/>
    <property type="evidence" value="ECO:0007669"/>
    <property type="project" value="InterPro"/>
</dbReference>
<dbReference type="InterPro" id="IPR042092">
    <property type="entry name" value="PsdUridine_s_RsuA/RluB/E/F_cat"/>
</dbReference>
<accession>A0A840V2R8</accession>
<dbReference type="InterPro" id="IPR000748">
    <property type="entry name" value="PsdUridine_synth_RsuA/RluB/E/F"/>
</dbReference>
<evidence type="ECO:0000256" key="3">
    <source>
        <dbReference type="RuleBase" id="RU003887"/>
    </source>
</evidence>
<name>A0A840V2R8_9BACT</name>
<dbReference type="PANTHER" id="PTHR47683">
    <property type="entry name" value="PSEUDOURIDINE SYNTHASE FAMILY PROTEIN-RELATED"/>
    <property type="match status" value="1"/>
</dbReference>
<dbReference type="EC" id="5.4.99.-" evidence="3"/>
<keyword evidence="6" id="KW-1185">Reference proteome</keyword>